<sequence>MDRGEFPHLTDAQFESVRKIAGIFGKDALQSLAAATPVEQLEHIEAFDTHYTYIGAATPVADLKPTQPKPLRLKVNPYEGKEGENLHFWVREACNRCSSHLDRATSHRFHPIQLERSGEDPGVHARGGIAELFYNLGSASRLPSGELQPEHINVTVFMGGLKVVHPARNLFRVHGYTMEEAIQIAPKRSHNALTGAAPATRPSTEPVPVELGMNVERYIRCYGCEKLEHMQRTRPAGGRRKFPSKPNGSRG</sequence>
<reference evidence="2 3" key="1">
    <citation type="journal article" date="2017" name="Genome Biol. Evol.">
        <title>Phytophthora megakarya and P. palmivora, closely related causal agents of cacao black pod rot, underwent increases in genome sizes and gene numbers by different mechanisms.</title>
        <authorList>
            <person name="Ali S.S."/>
            <person name="Shao J."/>
            <person name="Lary D.J."/>
            <person name="Kronmiller B."/>
            <person name="Shen D."/>
            <person name="Strem M.D."/>
            <person name="Amoako-Attah I."/>
            <person name="Akrofi A.Y."/>
            <person name="Begoude B.A."/>
            <person name="Ten Hoopen G.M."/>
            <person name="Coulibaly K."/>
            <person name="Kebe B.I."/>
            <person name="Melnick R.L."/>
            <person name="Guiltinan M.J."/>
            <person name="Tyler B.M."/>
            <person name="Meinhardt L.W."/>
            <person name="Bailey B.A."/>
        </authorList>
    </citation>
    <scope>NUCLEOTIDE SEQUENCE [LARGE SCALE GENOMIC DNA]</scope>
    <source>
        <strain evidence="3">sbr112.9</strain>
    </source>
</reference>
<accession>A0A2P4YD67</accession>
<protein>
    <submittedName>
        <fullName evidence="2">Gag protein</fullName>
    </submittedName>
</protein>
<evidence type="ECO:0000256" key="1">
    <source>
        <dbReference type="SAM" id="MobiDB-lite"/>
    </source>
</evidence>
<proteinExistence type="predicted"/>
<evidence type="ECO:0000313" key="3">
    <source>
        <dbReference type="Proteomes" id="UP000237271"/>
    </source>
</evidence>
<dbReference type="EMBL" id="NCKW01003662">
    <property type="protein sequence ID" value="POM75754.1"/>
    <property type="molecule type" value="Genomic_DNA"/>
</dbReference>
<dbReference type="AlphaFoldDB" id="A0A2P4YD67"/>
<gene>
    <name evidence="2" type="ORF">PHPALM_7099</name>
</gene>
<feature type="region of interest" description="Disordered" evidence="1">
    <location>
        <begin position="232"/>
        <end position="251"/>
    </location>
</feature>
<name>A0A2P4YD67_9STRA</name>
<organism evidence="2 3">
    <name type="scientific">Phytophthora palmivora</name>
    <dbReference type="NCBI Taxonomy" id="4796"/>
    <lineage>
        <taxon>Eukaryota</taxon>
        <taxon>Sar</taxon>
        <taxon>Stramenopiles</taxon>
        <taxon>Oomycota</taxon>
        <taxon>Peronosporomycetes</taxon>
        <taxon>Peronosporales</taxon>
        <taxon>Peronosporaceae</taxon>
        <taxon>Phytophthora</taxon>
    </lineage>
</organism>
<comment type="caution">
    <text evidence="2">The sequence shown here is derived from an EMBL/GenBank/DDBJ whole genome shotgun (WGS) entry which is preliminary data.</text>
</comment>
<evidence type="ECO:0000313" key="2">
    <source>
        <dbReference type="EMBL" id="POM75754.1"/>
    </source>
</evidence>
<dbReference type="Proteomes" id="UP000237271">
    <property type="component" value="Unassembled WGS sequence"/>
</dbReference>
<dbReference type="OrthoDB" id="8034694at2759"/>
<keyword evidence="3" id="KW-1185">Reference proteome</keyword>